<dbReference type="EMBL" id="JBHTHY010000014">
    <property type="protein sequence ID" value="MFD0798882.1"/>
    <property type="molecule type" value="Genomic_DNA"/>
</dbReference>
<proteinExistence type="predicted"/>
<evidence type="ECO:0008006" key="4">
    <source>
        <dbReference type="Google" id="ProtNLM"/>
    </source>
</evidence>
<dbReference type="Proteomes" id="UP001597012">
    <property type="component" value="Unassembled WGS sequence"/>
</dbReference>
<feature type="chain" id="PRO_5047265698" description="Lipoprotein" evidence="1">
    <location>
        <begin position="24"/>
        <end position="196"/>
    </location>
</feature>
<keyword evidence="1" id="KW-0732">Signal</keyword>
<dbReference type="RefSeq" id="WP_379935788.1">
    <property type="nucleotide sequence ID" value="NZ_JBHTHY010000014.1"/>
</dbReference>
<evidence type="ECO:0000256" key="1">
    <source>
        <dbReference type="SAM" id="SignalP"/>
    </source>
</evidence>
<sequence length="196" mass="22438">MKLTTLGNSVIFCVLLCFASCSGSEYDQLVKQEMASGIVHDSLLFDLKMGQSKDHFFKSCWKLNQKGIIFNGPGNTTVKYPLPRKKGETSTLDMTLLFFGDFNEEKIMTGMDLQFYYNSWSLWNKSLQAKQLVPVVMDTLKKWYPGNDFLKVPIKGDSLYLLVKVDGNRRITIPPITDQRIVTAKIDDLRYVLEEK</sequence>
<evidence type="ECO:0000313" key="3">
    <source>
        <dbReference type="Proteomes" id="UP001597012"/>
    </source>
</evidence>
<feature type="signal peptide" evidence="1">
    <location>
        <begin position="1"/>
        <end position="23"/>
    </location>
</feature>
<comment type="caution">
    <text evidence="2">The sequence shown here is derived from an EMBL/GenBank/DDBJ whole genome shotgun (WGS) entry which is preliminary data.</text>
</comment>
<evidence type="ECO:0000313" key="2">
    <source>
        <dbReference type="EMBL" id="MFD0798882.1"/>
    </source>
</evidence>
<name>A0ABW3B726_9FLAO</name>
<reference evidence="3" key="1">
    <citation type="journal article" date="2019" name="Int. J. Syst. Evol. Microbiol.">
        <title>The Global Catalogue of Microorganisms (GCM) 10K type strain sequencing project: providing services to taxonomists for standard genome sequencing and annotation.</title>
        <authorList>
            <consortium name="The Broad Institute Genomics Platform"/>
            <consortium name="The Broad Institute Genome Sequencing Center for Infectious Disease"/>
            <person name="Wu L."/>
            <person name="Ma J."/>
        </authorList>
    </citation>
    <scope>NUCLEOTIDE SEQUENCE [LARGE SCALE GENOMIC DNA]</scope>
    <source>
        <strain evidence="3">CCUG 61948</strain>
    </source>
</reference>
<gene>
    <name evidence="2" type="ORF">ACFQZJ_15530</name>
</gene>
<keyword evidence="3" id="KW-1185">Reference proteome</keyword>
<protein>
    <recommendedName>
        <fullName evidence="4">Lipoprotein</fullName>
    </recommendedName>
</protein>
<organism evidence="2 3">
    <name type="scientific">Maribacter chungangensis</name>
    <dbReference type="NCBI Taxonomy" id="1069117"/>
    <lineage>
        <taxon>Bacteria</taxon>
        <taxon>Pseudomonadati</taxon>
        <taxon>Bacteroidota</taxon>
        <taxon>Flavobacteriia</taxon>
        <taxon>Flavobacteriales</taxon>
        <taxon>Flavobacteriaceae</taxon>
        <taxon>Maribacter</taxon>
    </lineage>
</organism>
<accession>A0ABW3B726</accession>